<feature type="coiled-coil region" evidence="8">
    <location>
        <begin position="131"/>
        <end position="158"/>
    </location>
</feature>
<dbReference type="InterPro" id="IPR013525">
    <property type="entry name" value="ABC2_TM"/>
</dbReference>
<comment type="similarity">
    <text evidence="2">Belongs to the ABC-2 integral membrane protein family.</text>
</comment>
<evidence type="ECO:0000256" key="7">
    <source>
        <dbReference type="ARBA" id="ARBA00023136"/>
    </source>
</evidence>
<evidence type="ECO:0000256" key="2">
    <source>
        <dbReference type="ARBA" id="ARBA00007783"/>
    </source>
</evidence>
<keyword evidence="3" id="KW-0813">Transport</keyword>
<organism evidence="11 12">
    <name type="scientific">Bifidobacterium tibiigranuli</name>
    <dbReference type="NCBI Taxonomy" id="2172043"/>
    <lineage>
        <taxon>Bacteria</taxon>
        <taxon>Bacillati</taxon>
        <taxon>Actinomycetota</taxon>
        <taxon>Actinomycetes</taxon>
        <taxon>Bifidobacteriales</taxon>
        <taxon>Bifidobacteriaceae</taxon>
        <taxon>Bifidobacterium</taxon>
    </lineage>
</organism>
<feature type="transmembrane region" description="Helical" evidence="9">
    <location>
        <begin position="284"/>
        <end position="307"/>
    </location>
</feature>
<feature type="transmembrane region" description="Helical" evidence="9">
    <location>
        <begin position="248"/>
        <end position="272"/>
    </location>
</feature>
<dbReference type="OrthoDB" id="9776218at2"/>
<evidence type="ECO:0000313" key="11">
    <source>
        <dbReference type="EMBL" id="KAE8127224.1"/>
    </source>
</evidence>
<comment type="caution">
    <text evidence="11">The sequence shown here is derived from an EMBL/GenBank/DDBJ whole genome shotgun (WGS) entry which is preliminary data.</text>
</comment>
<evidence type="ECO:0000256" key="4">
    <source>
        <dbReference type="ARBA" id="ARBA00022475"/>
    </source>
</evidence>
<comment type="subcellular location">
    <subcellularLocation>
        <location evidence="1">Cell membrane</location>
        <topology evidence="1">Multi-pass membrane protein</topology>
    </subcellularLocation>
</comment>
<dbReference type="InterPro" id="IPR047817">
    <property type="entry name" value="ABC2_TM_bact-type"/>
</dbReference>
<dbReference type="PROSITE" id="PS51012">
    <property type="entry name" value="ABC_TM2"/>
    <property type="match status" value="1"/>
</dbReference>
<evidence type="ECO:0000313" key="12">
    <source>
        <dbReference type="Proteomes" id="UP000325415"/>
    </source>
</evidence>
<dbReference type="EMBL" id="QDAG01000009">
    <property type="protein sequence ID" value="KAE8127224.1"/>
    <property type="molecule type" value="Genomic_DNA"/>
</dbReference>
<accession>A0A5N6S280</accession>
<feature type="domain" description="ABC transmembrane type-2" evidence="10">
    <location>
        <begin position="160"/>
        <end position="395"/>
    </location>
</feature>
<keyword evidence="8" id="KW-0175">Coiled coil</keyword>
<evidence type="ECO:0000259" key="10">
    <source>
        <dbReference type="PROSITE" id="PS51012"/>
    </source>
</evidence>
<dbReference type="GO" id="GO:0005886">
    <property type="term" value="C:plasma membrane"/>
    <property type="evidence" value="ECO:0007669"/>
    <property type="project" value="UniProtKB-SubCell"/>
</dbReference>
<evidence type="ECO:0000256" key="8">
    <source>
        <dbReference type="SAM" id="Coils"/>
    </source>
</evidence>
<feature type="transmembrane region" description="Helical" evidence="9">
    <location>
        <begin position="205"/>
        <end position="227"/>
    </location>
</feature>
<proteinExistence type="inferred from homology"/>
<keyword evidence="12" id="KW-1185">Reference proteome</keyword>
<evidence type="ECO:0000256" key="3">
    <source>
        <dbReference type="ARBA" id="ARBA00022448"/>
    </source>
</evidence>
<keyword evidence="4" id="KW-1003">Cell membrane</keyword>
<evidence type="ECO:0000256" key="5">
    <source>
        <dbReference type="ARBA" id="ARBA00022692"/>
    </source>
</evidence>
<keyword evidence="7 9" id="KW-0472">Membrane</keyword>
<feature type="transmembrane region" description="Helical" evidence="9">
    <location>
        <begin position="314"/>
        <end position="334"/>
    </location>
</feature>
<evidence type="ECO:0000256" key="9">
    <source>
        <dbReference type="SAM" id="Phobius"/>
    </source>
</evidence>
<dbReference type="InterPro" id="IPR051449">
    <property type="entry name" value="ABC-2_transporter_component"/>
</dbReference>
<evidence type="ECO:0000256" key="6">
    <source>
        <dbReference type="ARBA" id="ARBA00022989"/>
    </source>
</evidence>
<gene>
    <name evidence="11" type="ORF">DDE84_09400</name>
</gene>
<keyword evidence="6 9" id="KW-1133">Transmembrane helix</keyword>
<dbReference type="GeneID" id="78127896"/>
<protein>
    <submittedName>
        <fullName evidence="11">ABC transporter permease</fullName>
    </submittedName>
</protein>
<dbReference type="GO" id="GO:0140359">
    <property type="term" value="F:ABC-type transporter activity"/>
    <property type="evidence" value="ECO:0007669"/>
    <property type="project" value="InterPro"/>
</dbReference>
<name>A0A5N6S280_9BIFI</name>
<dbReference type="PANTHER" id="PTHR30294:SF38">
    <property type="entry name" value="TRANSPORT PERMEASE PROTEIN"/>
    <property type="match status" value="1"/>
</dbReference>
<feature type="transmembrane region" description="Helical" evidence="9">
    <location>
        <begin position="370"/>
        <end position="391"/>
    </location>
</feature>
<dbReference type="RefSeq" id="WP_152581432.1">
    <property type="nucleotide sequence ID" value="NZ_JALCCS010000004.1"/>
</dbReference>
<reference evidence="11 12" key="1">
    <citation type="submission" date="2018-04" db="EMBL/GenBank/DDBJ databases">
        <authorList>
            <person name="Eckel V.P."/>
            <person name="Vogel R.F."/>
        </authorList>
    </citation>
    <scope>NUCLEOTIDE SEQUENCE [LARGE SCALE GENOMIC DNA]</scope>
    <source>
        <strain evidence="12">TMW 2.1764</strain>
    </source>
</reference>
<feature type="transmembrane region" description="Helical" evidence="9">
    <location>
        <begin position="21"/>
        <end position="39"/>
    </location>
</feature>
<evidence type="ECO:0000256" key="1">
    <source>
        <dbReference type="ARBA" id="ARBA00004651"/>
    </source>
</evidence>
<dbReference type="Proteomes" id="UP000325415">
    <property type="component" value="Unassembled WGS sequence"/>
</dbReference>
<sequence length="423" mass="46265">MRTIAIIKRVMLEMLRDKRTLALMLVAPLLILTLLYYLFQGVGTTSADLGVRAVDSRLVAALKSDSLAVHMVPASGNDASTSAEHIIRDNDYAGLLEQHGSTLTLTLAGDDISKNALIEQRLHAAQVTLQAKAAETTIAAQAQALTALQQQLESLTATLKAANIPLATPMPVAPTQPLVPSKSAPATVSVHYLYGTKDSTFFTNLLPVLMAFVVFFFVFIISGMALLHERTTGTLYRLLATPITFREILGGYLAGYGLFAVIQTCLIMLFAIQVFKIQILGGLWLVMLISMLIALTALALGLLISAFAKTEFQIMQFIPIIIIPQIFFSGLISVDSMPRWLQVIAHIMPLYWGATSMSDVIERGSGFSDVAPHLMVLVGFLIVFFALNMLTMRTLRRSGTRGKLLRRLRGPHALHSSRTRAER</sequence>
<keyword evidence="5 9" id="KW-0812">Transmembrane</keyword>
<dbReference type="Pfam" id="PF12698">
    <property type="entry name" value="ABC2_membrane_3"/>
    <property type="match status" value="1"/>
</dbReference>
<dbReference type="AlphaFoldDB" id="A0A5N6S280"/>
<dbReference type="PANTHER" id="PTHR30294">
    <property type="entry name" value="MEMBRANE COMPONENT OF ABC TRANSPORTER YHHJ-RELATED"/>
    <property type="match status" value="1"/>
</dbReference>